<keyword evidence="1" id="KW-0863">Zinc-finger</keyword>
<dbReference type="EMBL" id="JABFOF010000002">
    <property type="protein sequence ID" value="KAG2406915.1"/>
    <property type="molecule type" value="Genomic_DNA"/>
</dbReference>
<sequence>MHFLTAPLPSLLAPLLTSSFPTSFYFSCSTGWVLRFAFHRLENKGDIKSNEPYRCRVCGRKFYTNDKHVNHFKQLHGNRKYKKVKLVAKYSMKMEKYKKAASAILTPRVGYGLADELKRAGGSNCEARLRCLKTIVVGDIDDGVLKRTVKQLKDYMTMREIKDKVYESGSLEFEMGKTEREVCLYDMYVKEACYCHQCALINVTFCL</sequence>
<keyword evidence="1" id="KW-0479">Metal-binding</keyword>
<comment type="caution">
    <text evidence="4">The sequence shown here is derived from an EMBL/GenBank/DDBJ whole genome shotgun (WGS) entry which is preliminary data.</text>
</comment>
<proteinExistence type="predicted"/>
<dbReference type="AlphaFoldDB" id="A0A8T0LA65"/>
<dbReference type="SUPFAM" id="SSF57667">
    <property type="entry name" value="beta-beta-alpha zinc fingers"/>
    <property type="match status" value="1"/>
</dbReference>
<dbReference type="PANTHER" id="PTHR35744:SF4">
    <property type="entry name" value="OS04G0464600 PROTEIN"/>
    <property type="match status" value="1"/>
</dbReference>
<feature type="signal peptide" evidence="2">
    <location>
        <begin position="1"/>
        <end position="19"/>
    </location>
</feature>
<evidence type="ECO:0000256" key="2">
    <source>
        <dbReference type="SAM" id="SignalP"/>
    </source>
</evidence>
<protein>
    <recommendedName>
        <fullName evidence="3">C2H2-type domain-containing protein</fullName>
    </recommendedName>
</protein>
<keyword evidence="1" id="KW-0862">Zinc</keyword>
<evidence type="ECO:0000313" key="5">
    <source>
        <dbReference type="Proteomes" id="UP000743370"/>
    </source>
</evidence>
<feature type="domain" description="C2H2-type" evidence="3">
    <location>
        <begin position="53"/>
        <end position="81"/>
    </location>
</feature>
<evidence type="ECO:0000313" key="4">
    <source>
        <dbReference type="EMBL" id="KAG2406915.1"/>
    </source>
</evidence>
<dbReference type="PROSITE" id="PS50157">
    <property type="entry name" value="ZINC_FINGER_C2H2_2"/>
    <property type="match status" value="1"/>
</dbReference>
<accession>A0A8T0LA65</accession>
<organism evidence="4 5">
    <name type="scientific">Phaseolus angularis</name>
    <name type="common">Azuki bean</name>
    <name type="synonym">Vigna angularis</name>
    <dbReference type="NCBI Taxonomy" id="3914"/>
    <lineage>
        <taxon>Eukaryota</taxon>
        <taxon>Viridiplantae</taxon>
        <taxon>Streptophyta</taxon>
        <taxon>Embryophyta</taxon>
        <taxon>Tracheophyta</taxon>
        <taxon>Spermatophyta</taxon>
        <taxon>Magnoliopsida</taxon>
        <taxon>eudicotyledons</taxon>
        <taxon>Gunneridae</taxon>
        <taxon>Pentapetalae</taxon>
        <taxon>rosids</taxon>
        <taxon>fabids</taxon>
        <taxon>Fabales</taxon>
        <taxon>Fabaceae</taxon>
        <taxon>Papilionoideae</taxon>
        <taxon>50 kb inversion clade</taxon>
        <taxon>NPAAA clade</taxon>
        <taxon>indigoferoid/millettioid clade</taxon>
        <taxon>Phaseoleae</taxon>
        <taxon>Vigna</taxon>
    </lineage>
</organism>
<gene>
    <name evidence="4" type="ORF">HKW66_Vig0061720</name>
</gene>
<dbReference type="Proteomes" id="UP000743370">
    <property type="component" value="Unassembled WGS sequence"/>
</dbReference>
<feature type="chain" id="PRO_5035734197" description="C2H2-type domain-containing protein" evidence="2">
    <location>
        <begin position="20"/>
        <end position="207"/>
    </location>
</feature>
<keyword evidence="2" id="KW-0732">Signal</keyword>
<dbReference type="GO" id="GO:0008270">
    <property type="term" value="F:zinc ion binding"/>
    <property type="evidence" value="ECO:0007669"/>
    <property type="project" value="UniProtKB-KW"/>
</dbReference>
<dbReference type="InterPro" id="IPR013087">
    <property type="entry name" value="Znf_C2H2_type"/>
</dbReference>
<evidence type="ECO:0000256" key="1">
    <source>
        <dbReference type="PROSITE-ProRule" id="PRU00042"/>
    </source>
</evidence>
<dbReference type="InterPro" id="IPR036236">
    <property type="entry name" value="Znf_C2H2_sf"/>
</dbReference>
<reference evidence="4 5" key="1">
    <citation type="submission" date="2020-05" db="EMBL/GenBank/DDBJ databases">
        <title>Vigna angularis (adzuki bean) Var. LongXiaoDou No. 4 denovo assembly.</title>
        <authorList>
            <person name="Xiang H."/>
        </authorList>
    </citation>
    <scope>NUCLEOTIDE SEQUENCE [LARGE SCALE GENOMIC DNA]</scope>
    <source>
        <tissue evidence="4">Leaf</tissue>
    </source>
</reference>
<dbReference type="PROSITE" id="PS00028">
    <property type="entry name" value="ZINC_FINGER_C2H2_1"/>
    <property type="match status" value="1"/>
</dbReference>
<evidence type="ECO:0000259" key="3">
    <source>
        <dbReference type="PROSITE" id="PS50157"/>
    </source>
</evidence>
<dbReference type="PANTHER" id="PTHR35744">
    <property type="entry name" value="C2H2-TYPE DOMAIN-CONTAINING PROTEIN"/>
    <property type="match status" value="1"/>
</dbReference>
<name>A0A8T0LA65_PHAAN</name>